<feature type="binding site" evidence="7">
    <location>
        <position position="72"/>
    </location>
    <ligand>
        <name>Zn(2+)</name>
        <dbReference type="ChEBI" id="CHEBI:29105"/>
    </ligand>
</feature>
<proteinExistence type="inferred from homology"/>
<dbReference type="Gene3D" id="3.40.50.1220">
    <property type="entry name" value="TPP-binding domain"/>
    <property type="match status" value="1"/>
</dbReference>
<dbReference type="EC" id="2.3.1.286" evidence="1"/>
<evidence type="ECO:0000256" key="8">
    <source>
        <dbReference type="SAM" id="MobiDB-lite"/>
    </source>
</evidence>
<evidence type="ECO:0000256" key="4">
    <source>
        <dbReference type="ARBA" id="ARBA00022833"/>
    </source>
</evidence>
<keyword evidence="4 7" id="KW-0862">Zinc</keyword>
<organism evidence="10 11">
    <name type="scientific">Oikopleura dioica</name>
    <name type="common">Tunicate</name>
    <dbReference type="NCBI Taxonomy" id="34765"/>
    <lineage>
        <taxon>Eukaryota</taxon>
        <taxon>Metazoa</taxon>
        <taxon>Chordata</taxon>
        <taxon>Tunicata</taxon>
        <taxon>Appendicularia</taxon>
        <taxon>Copelata</taxon>
        <taxon>Oikopleuridae</taxon>
        <taxon>Oikopleura</taxon>
    </lineage>
</organism>
<dbReference type="PANTHER" id="PTHR11085">
    <property type="entry name" value="NAD-DEPENDENT PROTEIN DEACYLASE SIRTUIN-5, MITOCHONDRIAL-RELATED"/>
    <property type="match status" value="1"/>
</dbReference>
<keyword evidence="2" id="KW-0808">Transferase</keyword>
<feature type="active site" description="Proton acceptor" evidence="7">
    <location>
        <position position="64"/>
    </location>
</feature>
<dbReference type="Proteomes" id="UP001158576">
    <property type="component" value="Chromosome 2"/>
</dbReference>
<dbReference type="InterPro" id="IPR026590">
    <property type="entry name" value="Ssirtuin_cat_dom"/>
</dbReference>
<dbReference type="EMBL" id="OU015567">
    <property type="protein sequence ID" value="CAG5114175.1"/>
    <property type="molecule type" value="Genomic_DNA"/>
</dbReference>
<comment type="similarity">
    <text evidence="6">Belongs to the sirtuin family. Class IV subfamily.</text>
</comment>
<dbReference type="PROSITE" id="PS50305">
    <property type="entry name" value="SIRTUIN"/>
    <property type="match status" value="1"/>
</dbReference>
<evidence type="ECO:0000256" key="2">
    <source>
        <dbReference type="ARBA" id="ARBA00022679"/>
    </source>
</evidence>
<keyword evidence="11" id="KW-1185">Reference proteome</keyword>
<name>A0ABN7TDA4_OIKDI</name>
<dbReference type="InterPro" id="IPR029035">
    <property type="entry name" value="DHS-like_NAD/FAD-binding_dom"/>
</dbReference>
<dbReference type="SUPFAM" id="SSF52467">
    <property type="entry name" value="DHS-like NAD/FAD-binding domain"/>
    <property type="match status" value="1"/>
</dbReference>
<evidence type="ECO:0000313" key="10">
    <source>
        <dbReference type="EMBL" id="CAG5114175.1"/>
    </source>
</evidence>
<reference evidence="10 11" key="1">
    <citation type="submission" date="2021-04" db="EMBL/GenBank/DDBJ databases">
        <authorList>
            <person name="Bliznina A."/>
        </authorList>
    </citation>
    <scope>NUCLEOTIDE SEQUENCE [LARGE SCALE GENOMIC DNA]</scope>
</reference>
<evidence type="ECO:0000256" key="3">
    <source>
        <dbReference type="ARBA" id="ARBA00022723"/>
    </source>
</evidence>
<evidence type="ECO:0000313" key="11">
    <source>
        <dbReference type="Proteomes" id="UP001158576"/>
    </source>
</evidence>
<evidence type="ECO:0000256" key="5">
    <source>
        <dbReference type="ARBA" id="ARBA00023027"/>
    </source>
</evidence>
<evidence type="ECO:0000259" key="9">
    <source>
        <dbReference type="PROSITE" id="PS50305"/>
    </source>
</evidence>
<dbReference type="Pfam" id="PF02146">
    <property type="entry name" value="SIR2"/>
    <property type="match status" value="1"/>
</dbReference>
<feature type="region of interest" description="Disordered" evidence="8">
    <location>
        <begin position="218"/>
        <end position="260"/>
    </location>
</feature>
<feature type="domain" description="Deacetylase sirtuin-type" evidence="9">
    <location>
        <begin position="1"/>
        <end position="198"/>
    </location>
</feature>
<feature type="binding site" evidence="7">
    <location>
        <position position="97"/>
    </location>
    <ligand>
        <name>Zn(2+)</name>
        <dbReference type="ChEBI" id="CHEBI:29105"/>
    </ligand>
</feature>
<evidence type="ECO:0000256" key="1">
    <source>
        <dbReference type="ARBA" id="ARBA00012928"/>
    </source>
</evidence>
<gene>
    <name evidence="10" type="ORF">OKIOD_LOCUS17007</name>
</gene>
<sequence length="260" mass="29536">MWTREAKGEKVEEGIEWSNARPSKTHMALVELEKRGHVQWLVSQNVDGLHARSGFPLNRFAELHGNVFAIHCPSCKYREIQDNPVEFIGQKPIGRICGQINSRGSTCRRQLVDSVLDWEHDLPEPFFSDSWAQSEAADLSIVLGSSLQIQPANTLPTLSRKMVIINLSNTKMDRKAHLIIKSKCDFAIEILMQKLKIDIPEWTGPTIVKESSLKLEPLPIKEAKPKTTRRKRKTKSEQDPDYTSHSVPKAPKNEIPENEL</sequence>
<feature type="binding site" evidence="7">
    <location>
        <position position="75"/>
    </location>
    <ligand>
        <name>Zn(2+)</name>
        <dbReference type="ChEBI" id="CHEBI:29105"/>
    </ligand>
</feature>
<accession>A0ABN7TDA4</accession>
<dbReference type="InterPro" id="IPR050134">
    <property type="entry name" value="NAD-dep_sirtuin_deacylases"/>
</dbReference>
<dbReference type="Gene3D" id="2.20.28.200">
    <property type="match status" value="1"/>
</dbReference>
<dbReference type="InterPro" id="IPR003000">
    <property type="entry name" value="Sirtuin"/>
</dbReference>
<dbReference type="PANTHER" id="PTHR11085:SF12">
    <property type="entry name" value="NAD-DEPENDENT PROTEIN DEACYLASE SIRTUIN-6"/>
    <property type="match status" value="1"/>
</dbReference>
<feature type="compositionally biased region" description="Basic and acidic residues" evidence="8">
    <location>
        <begin position="251"/>
        <end position="260"/>
    </location>
</feature>
<evidence type="ECO:0000256" key="6">
    <source>
        <dbReference type="ARBA" id="ARBA00038170"/>
    </source>
</evidence>
<evidence type="ECO:0000256" key="7">
    <source>
        <dbReference type="PROSITE-ProRule" id="PRU00236"/>
    </source>
</evidence>
<feature type="binding site" evidence="7">
    <location>
        <position position="107"/>
    </location>
    <ligand>
        <name>Zn(2+)</name>
        <dbReference type="ChEBI" id="CHEBI:29105"/>
    </ligand>
</feature>
<protein>
    <recommendedName>
        <fullName evidence="1">protein acetyllysine N-acetyltransferase</fullName>
        <ecNumber evidence="1">2.3.1.286</ecNumber>
    </recommendedName>
</protein>
<keyword evidence="3 7" id="KW-0479">Metal-binding</keyword>
<keyword evidence="5" id="KW-0520">NAD</keyword>